<protein>
    <recommendedName>
        <fullName evidence="4">Holin-X, holin superfamily III</fullName>
    </recommendedName>
</protein>
<evidence type="ECO:0000256" key="1">
    <source>
        <dbReference type="SAM" id="Phobius"/>
    </source>
</evidence>
<dbReference type="Pfam" id="PF07332">
    <property type="entry name" value="Phage_holin_3_6"/>
    <property type="match status" value="1"/>
</dbReference>
<dbReference type="Proteomes" id="UP000839052">
    <property type="component" value="Chromosome"/>
</dbReference>
<evidence type="ECO:0000313" key="3">
    <source>
        <dbReference type="Proteomes" id="UP000839052"/>
    </source>
</evidence>
<reference evidence="2 3" key="1">
    <citation type="submission" date="2021-10" db="EMBL/GenBank/DDBJ databases">
        <authorList>
            <person name="Koch H."/>
        </authorList>
    </citation>
    <scope>NUCLEOTIDE SEQUENCE [LARGE SCALE GENOMIC DNA]</scope>
    <source>
        <strain evidence="2">6680</strain>
    </source>
</reference>
<gene>
    <name evidence="2" type="ORF">NTG6680_1231</name>
</gene>
<organism evidence="2 3">
    <name type="scientific">Candidatus Nitrotoga arctica</name>
    <dbReference type="NCBI Taxonomy" id="453162"/>
    <lineage>
        <taxon>Bacteria</taxon>
        <taxon>Pseudomonadati</taxon>
        <taxon>Pseudomonadota</taxon>
        <taxon>Betaproteobacteria</taxon>
        <taxon>Nitrosomonadales</taxon>
        <taxon>Gallionellaceae</taxon>
        <taxon>Candidatus Nitrotoga</taxon>
    </lineage>
</organism>
<evidence type="ECO:0000313" key="2">
    <source>
        <dbReference type="EMBL" id="CAG9932484.1"/>
    </source>
</evidence>
<sequence>MSSRRGFLPSVSAMDKSPEYANASPTSIAASIHSLIDSVRGWLDNFLQLAVLEGKKAGIGLALMLGFGVGAAVLLITGWLALIACAVIALVENDILGWAWSLLIAALLSFAGAGGLVFLAIKRSRDLLFYATRRQLGLKSAPTQSHE</sequence>
<feature type="transmembrane region" description="Helical" evidence="1">
    <location>
        <begin position="97"/>
        <end position="121"/>
    </location>
</feature>
<keyword evidence="1" id="KW-0472">Membrane</keyword>
<dbReference type="InterPro" id="IPR009937">
    <property type="entry name" value="Phage_holin_3_6"/>
</dbReference>
<proteinExistence type="predicted"/>
<feature type="transmembrane region" description="Helical" evidence="1">
    <location>
        <begin position="61"/>
        <end position="91"/>
    </location>
</feature>
<keyword evidence="1" id="KW-0812">Transmembrane</keyword>
<name>A0ABM8YY18_9PROT</name>
<accession>A0ABM8YY18</accession>
<keyword evidence="3" id="KW-1185">Reference proteome</keyword>
<keyword evidence="1" id="KW-1133">Transmembrane helix</keyword>
<dbReference type="EMBL" id="OU912926">
    <property type="protein sequence ID" value="CAG9932484.1"/>
    <property type="molecule type" value="Genomic_DNA"/>
</dbReference>
<evidence type="ECO:0008006" key="4">
    <source>
        <dbReference type="Google" id="ProtNLM"/>
    </source>
</evidence>